<dbReference type="PROSITE" id="PS50076">
    <property type="entry name" value="DNAJ_2"/>
    <property type="match status" value="1"/>
</dbReference>
<evidence type="ECO:0000259" key="2">
    <source>
        <dbReference type="PROSITE" id="PS50076"/>
    </source>
</evidence>
<dbReference type="EMBL" id="JAVXUO010001791">
    <property type="protein sequence ID" value="KAK2979142.1"/>
    <property type="molecule type" value="Genomic_DNA"/>
</dbReference>
<dbReference type="InterPro" id="IPR001623">
    <property type="entry name" value="DnaJ_domain"/>
</dbReference>
<keyword evidence="1" id="KW-1133">Transmembrane helix</keyword>
<proteinExistence type="predicted"/>
<feature type="non-terminal residue" evidence="3">
    <location>
        <position position="1"/>
    </location>
</feature>
<comment type="caution">
    <text evidence="3">The sequence shown here is derived from an EMBL/GenBank/DDBJ whole genome shotgun (WGS) entry which is preliminary data.</text>
</comment>
<dbReference type="CDD" id="cd06257">
    <property type="entry name" value="DnaJ"/>
    <property type="match status" value="1"/>
</dbReference>
<sequence>MQACLLLAPTWTRSSSSRDALFNSFGRHHRRGRVTGRPLWAPVVASAAVHGRQNHYAVLGVPPDASSADIKKAYRLLALKTLSNETTRKQYDQAVRFQEDTSRPGEGYWDYDLEFEDEVRLYRWADLRRKMRRERYWQRHYAGAETSSYDEADEVSDEEISDEERGPFTDVLKSAFLSLFLMQTIGSRLSLTFSSLMAMLDDKLDSGYKVGYFIAWVLGGTGGILLTLCLSFASWVCGKQSSSLVAVVVVAMWIGSNLARFAPLPQGALLTLLYMSIKLQLLADRCLDPLDPLADLSILGLCFEQTGSYRSSYAGEE</sequence>
<feature type="transmembrane region" description="Helical" evidence="1">
    <location>
        <begin position="175"/>
        <end position="200"/>
    </location>
</feature>
<evidence type="ECO:0000313" key="3">
    <source>
        <dbReference type="EMBL" id="KAK2979142.1"/>
    </source>
</evidence>
<name>A0AA88UKY6_9ASTE</name>
<dbReference type="InterPro" id="IPR036869">
    <property type="entry name" value="J_dom_sf"/>
</dbReference>
<keyword evidence="1" id="KW-0472">Membrane</keyword>
<dbReference type="Pfam" id="PF00226">
    <property type="entry name" value="DnaJ"/>
    <property type="match status" value="1"/>
</dbReference>
<dbReference type="AlphaFoldDB" id="A0AA88UKY6"/>
<dbReference type="SUPFAM" id="SSF46565">
    <property type="entry name" value="Chaperone J-domain"/>
    <property type="match status" value="1"/>
</dbReference>
<dbReference type="Gene3D" id="1.10.287.110">
    <property type="entry name" value="DnaJ domain"/>
    <property type="match status" value="1"/>
</dbReference>
<organism evidence="3 4">
    <name type="scientific">Escallonia rubra</name>
    <dbReference type="NCBI Taxonomy" id="112253"/>
    <lineage>
        <taxon>Eukaryota</taxon>
        <taxon>Viridiplantae</taxon>
        <taxon>Streptophyta</taxon>
        <taxon>Embryophyta</taxon>
        <taxon>Tracheophyta</taxon>
        <taxon>Spermatophyta</taxon>
        <taxon>Magnoliopsida</taxon>
        <taxon>eudicotyledons</taxon>
        <taxon>Gunneridae</taxon>
        <taxon>Pentapetalae</taxon>
        <taxon>asterids</taxon>
        <taxon>campanulids</taxon>
        <taxon>Escalloniales</taxon>
        <taxon>Escalloniaceae</taxon>
        <taxon>Escallonia</taxon>
    </lineage>
</organism>
<evidence type="ECO:0000256" key="1">
    <source>
        <dbReference type="SAM" id="Phobius"/>
    </source>
</evidence>
<keyword evidence="1" id="KW-0812">Transmembrane</keyword>
<keyword evidence="4" id="KW-1185">Reference proteome</keyword>
<reference evidence="3" key="1">
    <citation type="submission" date="2022-12" db="EMBL/GenBank/DDBJ databases">
        <title>Draft genome assemblies for two species of Escallonia (Escalloniales).</title>
        <authorList>
            <person name="Chanderbali A."/>
            <person name="Dervinis C."/>
            <person name="Anghel I."/>
            <person name="Soltis D."/>
            <person name="Soltis P."/>
            <person name="Zapata F."/>
        </authorList>
    </citation>
    <scope>NUCLEOTIDE SEQUENCE</scope>
    <source>
        <strain evidence="3">UCBG92.1500</strain>
        <tissue evidence="3">Leaf</tissue>
    </source>
</reference>
<dbReference type="PANTHER" id="PTHR43096">
    <property type="entry name" value="DNAJ HOMOLOG 1, MITOCHONDRIAL-RELATED"/>
    <property type="match status" value="1"/>
</dbReference>
<dbReference type="GO" id="GO:0051082">
    <property type="term" value="F:unfolded protein binding"/>
    <property type="evidence" value="ECO:0007669"/>
    <property type="project" value="TreeGrafter"/>
</dbReference>
<gene>
    <name evidence="3" type="ORF">RJ640_029300</name>
</gene>
<feature type="transmembrane region" description="Helical" evidence="1">
    <location>
        <begin position="212"/>
        <end position="236"/>
    </location>
</feature>
<feature type="domain" description="J" evidence="2">
    <location>
        <begin position="54"/>
        <end position="140"/>
    </location>
</feature>
<dbReference type="GO" id="GO:0005737">
    <property type="term" value="C:cytoplasm"/>
    <property type="evidence" value="ECO:0007669"/>
    <property type="project" value="TreeGrafter"/>
</dbReference>
<protein>
    <recommendedName>
        <fullName evidence="2">J domain-containing protein</fullName>
    </recommendedName>
</protein>
<evidence type="ECO:0000313" key="4">
    <source>
        <dbReference type="Proteomes" id="UP001187471"/>
    </source>
</evidence>
<feature type="transmembrane region" description="Helical" evidence="1">
    <location>
        <begin position="242"/>
        <end position="262"/>
    </location>
</feature>
<dbReference type="PANTHER" id="PTHR43096:SF58">
    <property type="entry name" value="CHAPERONE DNAJ-DOMAIN SUPERFAMILY PROTEIN"/>
    <property type="match status" value="1"/>
</dbReference>
<accession>A0AA88UKY6</accession>
<dbReference type="Proteomes" id="UP001187471">
    <property type="component" value="Unassembled WGS sequence"/>
</dbReference>
<dbReference type="GO" id="GO:0042026">
    <property type="term" value="P:protein refolding"/>
    <property type="evidence" value="ECO:0007669"/>
    <property type="project" value="TreeGrafter"/>
</dbReference>